<gene>
    <name evidence="2" type="ORF">OS493_027726</name>
</gene>
<dbReference type="Proteomes" id="UP001163046">
    <property type="component" value="Unassembled WGS sequence"/>
</dbReference>
<evidence type="ECO:0000313" key="3">
    <source>
        <dbReference type="Proteomes" id="UP001163046"/>
    </source>
</evidence>
<accession>A0A9W9ZBS7</accession>
<evidence type="ECO:0000256" key="1">
    <source>
        <dbReference type="SAM" id="MobiDB-lite"/>
    </source>
</evidence>
<sequence length="99" mass="10346">MANKSGETDVTVSSTVSRGASIKVSSPVNSPATRTLNVDLTTKGGQNPAALPTAHVAHTPLTRSHSKVSTSQTLLRIAAVAAKSTCLEWYRSTSTSHQQ</sequence>
<evidence type="ECO:0000313" key="2">
    <source>
        <dbReference type="EMBL" id="KAJ7377648.1"/>
    </source>
</evidence>
<protein>
    <submittedName>
        <fullName evidence="2">Uncharacterized protein</fullName>
    </submittedName>
</protein>
<keyword evidence="3" id="KW-1185">Reference proteome</keyword>
<feature type="region of interest" description="Disordered" evidence="1">
    <location>
        <begin position="1"/>
        <end position="33"/>
    </location>
</feature>
<reference evidence="2" key="1">
    <citation type="submission" date="2023-01" db="EMBL/GenBank/DDBJ databases">
        <title>Genome assembly of the deep-sea coral Lophelia pertusa.</title>
        <authorList>
            <person name="Herrera S."/>
            <person name="Cordes E."/>
        </authorList>
    </citation>
    <scope>NUCLEOTIDE SEQUENCE</scope>
    <source>
        <strain evidence="2">USNM1676648</strain>
        <tissue evidence="2">Polyp</tissue>
    </source>
</reference>
<organism evidence="2 3">
    <name type="scientific">Desmophyllum pertusum</name>
    <dbReference type="NCBI Taxonomy" id="174260"/>
    <lineage>
        <taxon>Eukaryota</taxon>
        <taxon>Metazoa</taxon>
        <taxon>Cnidaria</taxon>
        <taxon>Anthozoa</taxon>
        <taxon>Hexacorallia</taxon>
        <taxon>Scleractinia</taxon>
        <taxon>Caryophylliina</taxon>
        <taxon>Caryophylliidae</taxon>
        <taxon>Desmophyllum</taxon>
    </lineage>
</organism>
<proteinExistence type="predicted"/>
<feature type="compositionally biased region" description="Polar residues" evidence="1">
    <location>
        <begin position="8"/>
        <end position="33"/>
    </location>
</feature>
<comment type="caution">
    <text evidence="2">The sequence shown here is derived from an EMBL/GenBank/DDBJ whole genome shotgun (WGS) entry which is preliminary data.</text>
</comment>
<dbReference type="EMBL" id="MU826375">
    <property type="protein sequence ID" value="KAJ7377648.1"/>
    <property type="molecule type" value="Genomic_DNA"/>
</dbReference>
<name>A0A9W9ZBS7_9CNID</name>
<dbReference type="AlphaFoldDB" id="A0A9W9ZBS7"/>